<keyword evidence="1" id="KW-0863">Zinc-finger</keyword>
<keyword evidence="1" id="KW-0862">Zinc</keyword>
<dbReference type="InterPro" id="IPR056437">
    <property type="entry name" value="Znf-C2H2_ZNF598/HEL2"/>
</dbReference>
<dbReference type="GO" id="GO:0043022">
    <property type="term" value="F:ribosome binding"/>
    <property type="evidence" value="ECO:0007669"/>
    <property type="project" value="TreeGrafter"/>
</dbReference>
<proteinExistence type="predicted"/>
<gene>
    <name evidence="4" type="ORF">BU14_0326s0011</name>
</gene>
<evidence type="ECO:0000259" key="3">
    <source>
        <dbReference type="PROSITE" id="PS50089"/>
    </source>
</evidence>
<evidence type="ECO:0000256" key="2">
    <source>
        <dbReference type="SAM" id="MobiDB-lite"/>
    </source>
</evidence>
<reference evidence="4 5" key="1">
    <citation type="submission" date="2017-03" db="EMBL/GenBank/DDBJ databases">
        <title>WGS assembly of Porphyra umbilicalis.</title>
        <authorList>
            <person name="Brawley S.H."/>
            <person name="Blouin N.A."/>
            <person name="Ficko-Blean E."/>
            <person name="Wheeler G.L."/>
            <person name="Lohr M."/>
            <person name="Goodson H.V."/>
            <person name="Jenkins J.W."/>
            <person name="Blaby-Haas C.E."/>
            <person name="Helliwell K.E."/>
            <person name="Chan C."/>
            <person name="Marriage T."/>
            <person name="Bhattacharya D."/>
            <person name="Klein A.S."/>
            <person name="Badis Y."/>
            <person name="Brodie J."/>
            <person name="Cao Y."/>
            <person name="Collen J."/>
            <person name="Dittami S.M."/>
            <person name="Gachon C.M."/>
            <person name="Green B.R."/>
            <person name="Karpowicz S."/>
            <person name="Kim J.W."/>
            <person name="Kudahl U."/>
            <person name="Lin S."/>
            <person name="Michel G."/>
            <person name="Mittag M."/>
            <person name="Olson B.J."/>
            <person name="Pangilinan J."/>
            <person name="Peng Y."/>
            <person name="Qiu H."/>
            <person name="Shu S."/>
            <person name="Singer J.T."/>
            <person name="Smith A.G."/>
            <person name="Sprecher B.N."/>
            <person name="Wagner V."/>
            <person name="Wang W."/>
            <person name="Wang Z.-Y."/>
            <person name="Yan J."/>
            <person name="Yarish C."/>
            <person name="Zoeuner-Riek S."/>
            <person name="Zhuang Y."/>
            <person name="Zou Y."/>
            <person name="Lindquist E.A."/>
            <person name="Grimwood J."/>
            <person name="Barry K."/>
            <person name="Rokhsar D.S."/>
            <person name="Schmutz J."/>
            <person name="Stiller J.W."/>
            <person name="Grossman A.R."/>
            <person name="Prochnik S.E."/>
        </authorList>
    </citation>
    <scope>NUCLEOTIDE SEQUENCE [LARGE SCALE GENOMIC DNA]</scope>
    <source>
        <strain evidence="4">4086291</strain>
    </source>
</reference>
<protein>
    <recommendedName>
        <fullName evidence="3">RING-type domain-containing protein</fullName>
    </recommendedName>
</protein>
<dbReference type="GO" id="GO:0072344">
    <property type="term" value="P:rescue of stalled ribosome"/>
    <property type="evidence" value="ECO:0007669"/>
    <property type="project" value="InterPro"/>
</dbReference>
<dbReference type="GO" id="GO:0061630">
    <property type="term" value="F:ubiquitin protein ligase activity"/>
    <property type="evidence" value="ECO:0007669"/>
    <property type="project" value="InterPro"/>
</dbReference>
<evidence type="ECO:0000256" key="1">
    <source>
        <dbReference type="PROSITE-ProRule" id="PRU00175"/>
    </source>
</evidence>
<dbReference type="GO" id="GO:0008270">
    <property type="term" value="F:zinc ion binding"/>
    <property type="evidence" value="ECO:0007669"/>
    <property type="project" value="UniProtKB-KW"/>
</dbReference>
<dbReference type="Proteomes" id="UP000218209">
    <property type="component" value="Unassembled WGS sequence"/>
</dbReference>
<name>A0A1X6NZ11_PORUM</name>
<dbReference type="InterPro" id="IPR013087">
    <property type="entry name" value="Znf_C2H2_type"/>
</dbReference>
<evidence type="ECO:0000313" key="4">
    <source>
        <dbReference type="EMBL" id="OSX73817.1"/>
    </source>
</evidence>
<dbReference type="EMBL" id="KV918978">
    <property type="protein sequence ID" value="OSX73817.1"/>
    <property type="molecule type" value="Genomic_DNA"/>
</dbReference>
<accession>A0A1X6NZ11</accession>
<feature type="domain" description="RING-type" evidence="3">
    <location>
        <begin position="63"/>
        <end position="104"/>
    </location>
</feature>
<feature type="region of interest" description="Disordered" evidence="2">
    <location>
        <begin position="1"/>
        <end position="53"/>
    </location>
</feature>
<sequence>MARNRGGRGGGRTAGGGAGGGSSGGGRGSGGGGGPTARSPPHHPSSSLPVLSSSPDVPADALCLVCASEAGDWAIASPCGHAVCGDCSHRLRVLYGETACVLCKTVLADVLVVPAGYYTPSSGLPPPAGLAATATLDAAVHMRFVDGARREELAARRAHTCPACGFGDELPDPAAPKVIPGLETADTDRATRAGKTRRQLGAPMWTTGTRVVNPGGCFSSLGGLRSHVRAAHNSVFCDVCVAHRKAYDCEQVLYPLDGDNAGGGSSRGRSAHSSKCRAHAVSSHPMCEFCHRRLYDEDALFAHLTRDHYSCFLCERAGRYHEYYRNYASLEAHYGEEHYMCAEEGCRGVVFAAPVDLRLHQHQVHGGGWGRRAERAERVGAEECAGAACGSICRSCRLGVGGRQLVGALAVGKLGGAEWDGADRATRSANGSGAALRSPMSSFLMVGVAAVVAEESGPGGVEALGVPSTAVVVAAVVVAAVTATGP</sequence>
<dbReference type="SUPFAM" id="SSF57850">
    <property type="entry name" value="RING/U-box"/>
    <property type="match status" value="1"/>
</dbReference>
<evidence type="ECO:0000313" key="5">
    <source>
        <dbReference type="Proteomes" id="UP000218209"/>
    </source>
</evidence>
<dbReference type="PANTHER" id="PTHR22938:SF0">
    <property type="entry name" value="E3 UBIQUITIN-PROTEIN LIGASE ZNF598"/>
    <property type="match status" value="1"/>
</dbReference>
<dbReference type="GO" id="GO:0016567">
    <property type="term" value="P:protein ubiquitination"/>
    <property type="evidence" value="ECO:0007669"/>
    <property type="project" value="TreeGrafter"/>
</dbReference>
<dbReference type="PANTHER" id="PTHR22938">
    <property type="entry name" value="ZINC FINGER PROTEIN 598"/>
    <property type="match status" value="1"/>
</dbReference>
<dbReference type="Gene3D" id="3.30.40.10">
    <property type="entry name" value="Zinc/RING finger domain, C3HC4 (zinc finger)"/>
    <property type="match status" value="1"/>
</dbReference>
<dbReference type="Pfam" id="PF23230">
    <property type="entry name" value="zf-C2H2_13"/>
    <property type="match status" value="1"/>
</dbReference>
<keyword evidence="5" id="KW-1185">Reference proteome</keyword>
<dbReference type="PROSITE" id="PS50089">
    <property type="entry name" value="ZF_RING_2"/>
    <property type="match status" value="1"/>
</dbReference>
<dbReference type="SMART" id="SM00355">
    <property type="entry name" value="ZnF_C2H2"/>
    <property type="match status" value="3"/>
</dbReference>
<dbReference type="AlphaFoldDB" id="A0A1X6NZ11"/>
<keyword evidence="1" id="KW-0479">Metal-binding</keyword>
<dbReference type="Pfam" id="PF13920">
    <property type="entry name" value="zf-C3HC4_3"/>
    <property type="match status" value="1"/>
</dbReference>
<feature type="compositionally biased region" description="Low complexity" evidence="2">
    <location>
        <begin position="36"/>
        <end position="53"/>
    </location>
</feature>
<dbReference type="InterPro" id="IPR013083">
    <property type="entry name" value="Znf_RING/FYVE/PHD"/>
</dbReference>
<dbReference type="InterPro" id="IPR001841">
    <property type="entry name" value="Znf_RING"/>
</dbReference>
<feature type="compositionally biased region" description="Gly residues" evidence="2">
    <location>
        <begin position="7"/>
        <end position="35"/>
    </location>
</feature>
<organism evidence="4 5">
    <name type="scientific">Porphyra umbilicalis</name>
    <name type="common">Purple laver</name>
    <name type="synonym">Red alga</name>
    <dbReference type="NCBI Taxonomy" id="2786"/>
    <lineage>
        <taxon>Eukaryota</taxon>
        <taxon>Rhodophyta</taxon>
        <taxon>Bangiophyceae</taxon>
        <taxon>Bangiales</taxon>
        <taxon>Bangiaceae</taxon>
        <taxon>Porphyra</taxon>
    </lineage>
</organism>
<dbReference type="InterPro" id="IPR044288">
    <property type="entry name" value="ZNF598/HEL2"/>
</dbReference>
<dbReference type="OrthoDB" id="5115at2759"/>